<evidence type="ECO:0000313" key="2">
    <source>
        <dbReference type="Proteomes" id="UP000038045"/>
    </source>
</evidence>
<sequence length="115" mass="13466">LISWLAFNLWILRDYFFPCIFSPLYTETGLPKQKLENKKKEILSKKRVIDNVKVLPETNTIFIHDSIVSDQVFSTTNQSKKLKEDIYLSMDSNKINFDNNTNKNHQIETSIIIEA</sequence>
<organism evidence="2 3">
    <name type="scientific">Parastrongyloides trichosuri</name>
    <name type="common">Possum-specific nematode worm</name>
    <dbReference type="NCBI Taxonomy" id="131310"/>
    <lineage>
        <taxon>Eukaryota</taxon>
        <taxon>Metazoa</taxon>
        <taxon>Ecdysozoa</taxon>
        <taxon>Nematoda</taxon>
        <taxon>Chromadorea</taxon>
        <taxon>Rhabditida</taxon>
        <taxon>Tylenchina</taxon>
        <taxon>Panagrolaimomorpha</taxon>
        <taxon>Strongyloidoidea</taxon>
        <taxon>Strongyloididae</taxon>
        <taxon>Parastrongyloides</taxon>
    </lineage>
</organism>
<feature type="chain" id="PRO_5005892270" evidence="1">
    <location>
        <begin position="17"/>
        <end position="115"/>
    </location>
</feature>
<reference evidence="3" key="1">
    <citation type="submission" date="2017-02" db="UniProtKB">
        <authorList>
            <consortium name="WormBaseParasite"/>
        </authorList>
    </citation>
    <scope>IDENTIFICATION</scope>
</reference>
<keyword evidence="2" id="KW-1185">Reference proteome</keyword>
<dbReference type="WBParaSite" id="PTRK_0001277150.1">
    <property type="protein sequence ID" value="PTRK_0001277150.1"/>
    <property type="gene ID" value="PTRK_0001277150"/>
</dbReference>
<dbReference type="Proteomes" id="UP000038045">
    <property type="component" value="Unplaced"/>
</dbReference>
<proteinExistence type="predicted"/>
<protein>
    <submittedName>
        <fullName evidence="3">CRAL-TRIO domain-containing protein</fullName>
    </submittedName>
</protein>
<feature type="signal peptide" evidence="1">
    <location>
        <begin position="1"/>
        <end position="16"/>
    </location>
</feature>
<evidence type="ECO:0000313" key="3">
    <source>
        <dbReference type="WBParaSite" id="PTRK_0001277150.1"/>
    </source>
</evidence>
<accession>A0A0N4ZVY9</accession>
<name>A0A0N4ZVY9_PARTI</name>
<evidence type="ECO:0000256" key="1">
    <source>
        <dbReference type="SAM" id="SignalP"/>
    </source>
</evidence>
<dbReference type="AlphaFoldDB" id="A0A0N4ZVY9"/>
<keyword evidence="1" id="KW-0732">Signal</keyword>